<keyword evidence="1" id="KW-0812">Transmembrane</keyword>
<gene>
    <name evidence="2" type="ORF">FRC98_07905</name>
</gene>
<dbReference type="RefSeq" id="WP_146980760.1">
    <property type="nucleotide sequence ID" value="NZ_VOSM01000003.1"/>
</dbReference>
<feature type="transmembrane region" description="Helical" evidence="1">
    <location>
        <begin position="12"/>
        <end position="30"/>
    </location>
</feature>
<sequence length="261" mass="27071">MIAWMVDARGWPAGSAMIGAGVWVMFWLWWQGLGRAGEAPALRLASFGAVMAGGLAGGLILGAWLGGGASSLGALLGAGLVGGAAWWRCDDAPRRARWLASALVAGFAGLAVARIGCVFEGCDFGAMVPLGEGMWVQHHVRGTAAWELQVLSGDLSSSAAWSRPTRPFAPLMVLAFGLGAAATALVERVAGADSFRVPAVGSLTLLVVALIELSRAPESVTRWLGAVPWSVALYGAGALALALLALTWWRKDCAAHRIARQ</sequence>
<keyword evidence="1" id="KW-1133">Transmembrane helix</keyword>
<reference evidence="2 3" key="1">
    <citation type="submission" date="2019-08" db="EMBL/GenBank/DDBJ databases">
        <title>Bradymonadales sp. TMQ4.</title>
        <authorList>
            <person name="Liang Q."/>
        </authorList>
    </citation>
    <scope>NUCLEOTIDE SEQUENCE [LARGE SCALE GENOMIC DNA]</scope>
    <source>
        <strain evidence="2 3">TMQ4</strain>
    </source>
</reference>
<proteinExistence type="predicted"/>
<name>A0A5C6X6U4_9DELT</name>
<comment type="caution">
    <text evidence="2">The sequence shown here is derived from an EMBL/GenBank/DDBJ whole genome shotgun (WGS) entry which is preliminary data.</text>
</comment>
<feature type="transmembrane region" description="Helical" evidence="1">
    <location>
        <begin position="71"/>
        <end position="87"/>
    </location>
</feature>
<keyword evidence="1" id="KW-0472">Membrane</keyword>
<feature type="transmembrane region" description="Helical" evidence="1">
    <location>
        <begin position="42"/>
        <end position="65"/>
    </location>
</feature>
<feature type="transmembrane region" description="Helical" evidence="1">
    <location>
        <begin position="168"/>
        <end position="186"/>
    </location>
</feature>
<evidence type="ECO:0000256" key="1">
    <source>
        <dbReference type="SAM" id="Phobius"/>
    </source>
</evidence>
<accession>A0A5C6X6U4</accession>
<evidence type="ECO:0008006" key="4">
    <source>
        <dbReference type="Google" id="ProtNLM"/>
    </source>
</evidence>
<keyword evidence="3" id="KW-1185">Reference proteome</keyword>
<evidence type="ECO:0000313" key="2">
    <source>
        <dbReference type="EMBL" id="TXD37604.1"/>
    </source>
</evidence>
<feature type="transmembrane region" description="Helical" evidence="1">
    <location>
        <begin position="231"/>
        <end position="249"/>
    </location>
</feature>
<dbReference type="Proteomes" id="UP000321412">
    <property type="component" value="Unassembled WGS sequence"/>
</dbReference>
<dbReference type="OrthoDB" id="5516689at2"/>
<dbReference type="EMBL" id="VOSM01000003">
    <property type="protein sequence ID" value="TXD37604.1"/>
    <property type="molecule type" value="Genomic_DNA"/>
</dbReference>
<feature type="transmembrane region" description="Helical" evidence="1">
    <location>
        <begin position="99"/>
        <end position="121"/>
    </location>
</feature>
<organism evidence="2 3">
    <name type="scientific">Lujinxingia vulgaris</name>
    <dbReference type="NCBI Taxonomy" id="2600176"/>
    <lineage>
        <taxon>Bacteria</taxon>
        <taxon>Deltaproteobacteria</taxon>
        <taxon>Bradymonadales</taxon>
        <taxon>Lujinxingiaceae</taxon>
        <taxon>Lujinxingia</taxon>
    </lineage>
</organism>
<protein>
    <recommendedName>
        <fullName evidence="4">Prolipoprotein diacylglyceryl transferase</fullName>
    </recommendedName>
</protein>
<feature type="transmembrane region" description="Helical" evidence="1">
    <location>
        <begin position="193"/>
        <end position="211"/>
    </location>
</feature>
<dbReference type="AlphaFoldDB" id="A0A5C6X6U4"/>
<evidence type="ECO:0000313" key="3">
    <source>
        <dbReference type="Proteomes" id="UP000321412"/>
    </source>
</evidence>